<sequence>MIKKEQKKFIESRKNEWDFREKFYQQQKNNFTKEGIQYVHSLNSELTKLAGEYLALGQIIFISKDETSNLKLSKVYVLGHGNAGDKNIYDTARSDSQTKSAADLVGELKELIKIDQSIDIRLTSCESADAYTIRSFKNTESDKNKKNLCEIKPLAEHVRNECNNQKVEAKVYGYHGDGVSGGSGYYNKIRCLAHQPNVRMRASQVRAEFD</sequence>
<name>A0A2D3T1H6_9ENTR</name>
<organism evidence="1 2">
    <name type="scientific">Candidatus Williamhamiltonella defendens</name>
    <dbReference type="NCBI Taxonomy" id="138072"/>
    <lineage>
        <taxon>Bacteria</taxon>
        <taxon>Pseudomonadati</taxon>
        <taxon>Pseudomonadota</taxon>
        <taxon>Gammaproteobacteria</taxon>
        <taxon>Enterobacterales</taxon>
        <taxon>Enterobacteriaceae</taxon>
        <taxon>aphid secondary symbionts</taxon>
        <taxon>Candidatus Williamhamiltonella</taxon>
    </lineage>
</organism>
<accession>A0A2D3T1H6</accession>
<evidence type="ECO:0000313" key="2">
    <source>
        <dbReference type="Proteomes" id="UP000230008"/>
    </source>
</evidence>
<evidence type="ECO:0000313" key="1">
    <source>
        <dbReference type="EMBL" id="ATW29640.1"/>
    </source>
</evidence>
<dbReference type="Proteomes" id="UP000230008">
    <property type="component" value="Chromosome"/>
</dbReference>
<reference evidence="2" key="2">
    <citation type="submission" date="2017-11" db="EMBL/GenBank/DDBJ databases">
        <title>PacBio sequencing of new strain of the secondary endosymbiont Candidatus Hamiltonella defensa.</title>
        <authorList>
            <person name="Strand M.R."/>
            <person name="Oliver K."/>
        </authorList>
    </citation>
    <scope>NUCLEOTIDE SEQUENCE [LARGE SCALE GENOMIC DNA]</scope>
    <source>
        <strain evidence="2">A2C</strain>
    </source>
</reference>
<dbReference type="AlphaFoldDB" id="A0A2D3T1H6"/>
<reference evidence="2" key="1">
    <citation type="submission" date="2016-10" db="EMBL/GenBank/DDBJ databases">
        <authorList>
            <person name="Chevignon G."/>
        </authorList>
    </citation>
    <scope>NUCLEOTIDE SEQUENCE [LARGE SCALE GENOMIC DNA]</scope>
    <source>
        <strain evidence="2">A2C</strain>
    </source>
</reference>
<dbReference type="EMBL" id="CP017606">
    <property type="protein sequence ID" value="ATW29640.1"/>
    <property type="molecule type" value="Genomic_DNA"/>
</dbReference>
<protein>
    <recommendedName>
        <fullName evidence="3">Peptidase C80 domain-containing protein</fullName>
    </recommendedName>
</protein>
<evidence type="ECO:0008006" key="3">
    <source>
        <dbReference type="Google" id="ProtNLM"/>
    </source>
</evidence>
<gene>
    <name evidence="1" type="ORF">BJP41_03915</name>
</gene>
<dbReference type="RefSeq" id="WP_100103155.1">
    <property type="nucleotide sequence ID" value="NZ_CAWNMT010000001.1"/>
</dbReference>
<proteinExistence type="predicted"/>